<proteinExistence type="predicted"/>
<dbReference type="AlphaFoldDB" id="A0A1H9LM70"/>
<evidence type="ECO:0000313" key="2">
    <source>
        <dbReference type="Proteomes" id="UP000199051"/>
    </source>
</evidence>
<keyword evidence="2" id="KW-1185">Reference proteome</keyword>
<dbReference type="STRING" id="155974.SAMN04487818_101661"/>
<dbReference type="Proteomes" id="UP000199051">
    <property type="component" value="Unassembled WGS sequence"/>
</dbReference>
<gene>
    <name evidence="1" type="ORF">SAMN04487818_101661</name>
</gene>
<reference evidence="2" key="1">
    <citation type="submission" date="2016-10" db="EMBL/GenBank/DDBJ databases">
        <authorList>
            <person name="Varghese N."/>
            <person name="Submissions S."/>
        </authorList>
    </citation>
    <scope>NUCLEOTIDE SEQUENCE [LARGE SCALE GENOMIC DNA]</scope>
    <source>
        <strain evidence="2">DSM 44260</strain>
    </source>
</reference>
<dbReference type="InterPro" id="IPR006175">
    <property type="entry name" value="YjgF/YER057c/UK114"/>
</dbReference>
<organism evidence="1 2">
    <name type="scientific">Actinokineospora terrae</name>
    <dbReference type="NCBI Taxonomy" id="155974"/>
    <lineage>
        <taxon>Bacteria</taxon>
        <taxon>Bacillati</taxon>
        <taxon>Actinomycetota</taxon>
        <taxon>Actinomycetes</taxon>
        <taxon>Pseudonocardiales</taxon>
        <taxon>Pseudonocardiaceae</taxon>
        <taxon>Actinokineospora</taxon>
    </lineage>
</organism>
<dbReference type="CDD" id="cd00448">
    <property type="entry name" value="YjgF_YER057c_UK114_family"/>
    <property type="match status" value="1"/>
</dbReference>
<name>A0A1H9LM70_9PSEU</name>
<dbReference type="PANTHER" id="PTHR43857:SF1">
    <property type="entry name" value="YJGH FAMILY PROTEIN"/>
    <property type="match status" value="1"/>
</dbReference>
<dbReference type="PANTHER" id="PTHR43857">
    <property type="entry name" value="BLR7761 PROTEIN"/>
    <property type="match status" value="1"/>
</dbReference>
<dbReference type="EMBL" id="FOGI01000001">
    <property type="protein sequence ID" value="SER12510.1"/>
    <property type="molecule type" value="Genomic_DNA"/>
</dbReference>
<dbReference type="InterPro" id="IPR035959">
    <property type="entry name" value="RutC-like_sf"/>
</dbReference>
<protein>
    <submittedName>
        <fullName evidence="1">Enamine deaminase RidA, house cleaning of reactive enamine intermediates, YjgF/YER057c/UK114 family</fullName>
    </submittedName>
</protein>
<dbReference type="SUPFAM" id="SSF55298">
    <property type="entry name" value="YjgF-like"/>
    <property type="match status" value="1"/>
</dbReference>
<sequence>MTVEFFDPPDLPEPYGWRQLSVGTGSRLVFLSGQTARTPSGDLVGPGDLAAQTEQAYLNVARGLAAVGGTFDNVARLNIYAVDWSLSKWDEVTAGVKRASDRLGIDLVRPTTLIGVATLAEPEFLIEVEATAVLT</sequence>
<evidence type="ECO:0000313" key="1">
    <source>
        <dbReference type="EMBL" id="SER12510.1"/>
    </source>
</evidence>
<dbReference type="Pfam" id="PF01042">
    <property type="entry name" value="Ribonuc_L-PSP"/>
    <property type="match status" value="1"/>
</dbReference>
<dbReference type="Gene3D" id="3.30.1330.40">
    <property type="entry name" value="RutC-like"/>
    <property type="match status" value="1"/>
</dbReference>
<dbReference type="RefSeq" id="WP_092774859.1">
    <property type="nucleotide sequence ID" value="NZ_FOGI01000001.1"/>
</dbReference>
<accession>A0A1H9LM70</accession>